<evidence type="ECO:0000313" key="12">
    <source>
        <dbReference type="EMBL" id="QKX60892.1"/>
    </source>
</evidence>
<dbReference type="InterPro" id="IPR042322">
    <property type="entry name" value="Pbn1"/>
</dbReference>
<dbReference type="UniPathway" id="UPA00196"/>
<sequence length="527" mass="58062">MKRRITYLTSADAPFEPTKQAVLNKKSLSIRELDAAKEERFTFGAAELPDELSRALTATHEFHIRWATERNYDSVAPFLSRVSPGLHVYYTPLENNGNEENPEDQLCSSLKDLFGKDIKCQSLQESFTQPPILSSRFSSVASLQLHSVLPSISHFAENVQRYACKSTDAECADRIAALDSADSVDIDYDAISHTLSISAFWSRPLPGNRGWTETIDKSSNAVSEKVEVGLLASEKAVDKEDLSLGGFLAVVGETDILKPTLFSFPSRHHPLSDAATYTTTLETPTGLHPTLKISLSPTALARPPAPEDAACALHSYLTLPSVIFADKYQLSTTDELFLNSHNLVALRALSGETDLEAPDWVLPRWGSNLLLELAVPSDEQTADTWDVTIPLHLRYLKPSEGGIQHTYLPWPVVFWACTADDGTKMGINPFDRVNVGFDGLFGPKTMFFQLHPETKNNSRLVEDLPVPVLQTAEGDVAWPGKTVYQQVELGTVVAIVLGFVWVLWKLGAVVRSSPSDRRSGAAEKKKP</sequence>
<dbReference type="InterPro" id="IPR013233">
    <property type="entry name" value="PIG-X/PBN1"/>
</dbReference>
<evidence type="ECO:0000256" key="5">
    <source>
        <dbReference type="ARBA" id="ARBA00022502"/>
    </source>
</evidence>
<keyword evidence="10" id="KW-0325">Glycoprotein</keyword>
<gene>
    <name evidence="12" type="ORF">TRUGW13939_08038</name>
</gene>
<evidence type="ECO:0000256" key="1">
    <source>
        <dbReference type="ARBA" id="ARBA00004643"/>
    </source>
</evidence>
<evidence type="ECO:0000256" key="11">
    <source>
        <dbReference type="RuleBase" id="RU366056"/>
    </source>
</evidence>
<name>A0A7H8R3J2_TALRU</name>
<dbReference type="AlphaFoldDB" id="A0A7H8R3J2"/>
<organism evidence="12 13">
    <name type="scientific">Talaromyces rugulosus</name>
    <name type="common">Penicillium rugulosum</name>
    <dbReference type="NCBI Taxonomy" id="121627"/>
    <lineage>
        <taxon>Eukaryota</taxon>
        <taxon>Fungi</taxon>
        <taxon>Dikarya</taxon>
        <taxon>Ascomycota</taxon>
        <taxon>Pezizomycotina</taxon>
        <taxon>Eurotiomycetes</taxon>
        <taxon>Eurotiomycetidae</taxon>
        <taxon>Eurotiales</taxon>
        <taxon>Trichocomaceae</taxon>
        <taxon>Talaromyces</taxon>
        <taxon>Talaromyces sect. Islandici</taxon>
    </lineage>
</organism>
<dbReference type="GeneID" id="55995527"/>
<dbReference type="SMART" id="SM00780">
    <property type="entry name" value="PIG-X"/>
    <property type="match status" value="1"/>
</dbReference>
<keyword evidence="9" id="KW-0472">Membrane</keyword>
<accession>A0A7H8R3J2</accession>
<comment type="pathway">
    <text evidence="2 11">Glycolipid biosynthesis; glycosylphosphatidylinositol-anchor biosynthesis.</text>
</comment>
<evidence type="ECO:0000256" key="9">
    <source>
        <dbReference type="ARBA" id="ARBA00023136"/>
    </source>
</evidence>
<dbReference type="GO" id="GO:0005789">
    <property type="term" value="C:endoplasmic reticulum membrane"/>
    <property type="evidence" value="ECO:0007669"/>
    <property type="project" value="UniProtKB-SubCell"/>
</dbReference>
<dbReference type="RefSeq" id="XP_035347067.1">
    <property type="nucleotide sequence ID" value="XM_035491174.1"/>
</dbReference>
<evidence type="ECO:0000256" key="3">
    <source>
        <dbReference type="ARBA" id="ARBA00010345"/>
    </source>
</evidence>
<dbReference type="GO" id="GO:0000030">
    <property type="term" value="F:mannosyltransferase activity"/>
    <property type="evidence" value="ECO:0007669"/>
    <property type="project" value="TreeGrafter"/>
</dbReference>
<dbReference type="EMBL" id="CP055901">
    <property type="protein sequence ID" value="QKX60892.1"/>
    <property type="molecule type" value="Genomic_DNA"/>
</dbReference>
<evidence type="ECO:0000256" key="6">
    <source>
        <dbReference type="ARBA" id="ARBA00022692"/>
    </source>
</evidence>
<keyword evidence="13" id="KW-1185">Reference proteome</keyword>
<reference evidence="13" key="1">
    <citation type="submission" date="2020-06" db="EMBL/GenBank/DDBJ databases">
        <title>A chromosome-scale genome assembly of Talaromyces rugulosus W13939.</title>
        <authorList>
            <person name="Wang B."/>
            <person name="Guo L."/>
            <person name="Ye K."/>
            <person name="Wang L."/>
        </authorList>
    </citation>
    <scope>NUCLEOTIDE SEQUENCE [LARGE SCALE GENOMIC DNA]</scope>
    <source>
        <strain evidence="13">W13939</strain>
    </source>
</reference>
<keyword evidence="5 11" id="KW-0337">GPI-anchor biosynthesis</keyword>
<dbReference type="Pfam" id="PF08320">
    <property type="entry name" value="PIG-X"/>
    <property type="match status" value="1"/>
</dbReference>
<comment type="function">
    <text evidence="11">Required for proper folding and/or the stability of a subset of proteins in the endoplasmic reticulum. Component of glycosylphosphatidylinositol-mannosyltransferase 1 which transfers the first of the 4 mannoses in the GPI-anchor precursors during GPI-anchor biosynthesis. Probably acts by stabilizing the mannosyltransferase GPI14.</text>
</comment>
<evidence type="ECO:0000256" key="2">
    <source>
        <dbReference type="ARBA" id="ARBA00004687"/>
    </source>
</evidence>
<evidence type="ECO:0000256" key="4">
    <source>
        <dbReference type="ARBA" id="ARBA00020410"/>
    </source>
</evidence>
<evidence type="ECO:0000256" key="7">
    <source>
        <dbReference type="ARBA" id="ARBA00022824"/>
    </source>
</evidence>
<dbReference type="KEGG" id="trg:TRUGW13939_08038"/>
<protein>
    <recommendedName>
        <fullName evidence="4 11">Protein PBN1</fullName>
    </recommendedName>
</protein>
<evidence type="ECO:0000313" key="13">
    <source>
        <dbReference type="Proteomes" id="UP000509510"/>
    </source>
</evidence>
<dbReference type="OrthoDB" id="5546453at2759"/>
<keyword evidence="7 11" id="KW-0256">Endoplasmic reticulum</keyword>
<evidence type="ECO:0000256" key="8">
    <source>
        <dbReference type="ARBA" id="ARBA00022989"/>
    </source>
</evidence>
<dbReference type="PANTHER" id="PTHR28533">
    <property type="entry name" value="PROTEIN PBN1"/>
    <property type="match status" value="1"/>
</dbReference>
<comment type="similarity">
    <text evidence="3 11">Belongs to the PIGX family.</text>
</comment>
<dbReference type="GO" id="GO:1990529">
    <property type="term" value="C:glycosylphosphatidylinositol-mannosyltransferase I complex"/>
    <property type="evidence" value="ECO:0007669"/>
    <property type="project" value="TreeGrafter"/>
</dbReference>
<dbReference type="Proteomes" id="UP000509510">
    <property type="component" value="Chromosome IV"/>
</dbReference>
<comment type="subcellular location">
    <subcellularLocation>
        <location evidence="11">Endoplasmic reticulum membrane</location>
        <topology evidence="11">Single-pass membrane protein</topology>
    </subcellularLocation>
    <subcellularLocation>
        <location evidence="1">Endoplasmic reticulum membrane</location>
        <topology evidence="1">Single-pass type III membrane protein</topology>
    </subcellularLocation>
</comment>
<dbReference type="GO" id="GO:0006506">
    <property type="term" value="P:GPI anchor biosynthetic process"/>
    <property type="evidence" value="ECO:0007669"/>
    <property type="project" value="UniProtKB-UniPathway"/>
</dbReference>
<keyword evidence="8" id="KW-1133">Transmembrane helix</keyword>
<keyword evidence="6" id="KW-0812">Transmembrane</keyword>
<evidence type="ECO:0000256" key="10">
    <source>
        <dbReference type="ARBA" id="ARBA00023180"/>
    </source>
</evidence>
<dbReference type="PANTHER" id="PTHR28533:SF1">
    <property type="entry name" value="PROTEIN PBN1"/>
    <property type="match status" value="1"/>
</dbReference>
<proteinExistence type="inferred from homology"/>